<gene>
    <name evidence="2" type="ORF">BKA67DRAFT_663674</name>
</gene>
<keyword evidence="3" id="KW-1185">Reference proteome</keyword>
<keyword evidence="1" id="KW-0472">Membrane</keyword>
<proteinExistence type="predicted"/>
<evidence type="ECO:0000313" key="2">
    <source>
        <dbReference type="EMBL" id="KAH6645788.1"/>
    </source>
</evidence>
<feature type="transmembrane region" description="Helical" evidence="1">
    <location>
        <begin position="161"/>
        <end position="180"/>
    </location>
</feature>
<protein>
    <submittedName>
        <fullName evidence="2">Uncharacterized protein</fullName>
    </submittedName>
</protein>
<dbReference type="GeneID" id="70137117"/>
<dbReference type="EMBL" id="JAGPXC010000010">
    <property type="protein sequence ID" value="KAH6645788.1"/>
    <property type="molecule type" value="Genomic_DNA"/>
</dbReference>
<accession>A0A9P8RGV3</accession>
<feature type="transmembrane region" description="Helical" evidence="1">
    <location>
        <begin position="52"/>
        <end position="70"/>
    </location>
</feature>
<comment type="caution">
    <text evidence="2">The sequence shown here is derived from an EMBL/GenBank/DDBJ whole genome shotgun (WGS) entry which is preliminary data.</text>
</comment>
<feature type="transmembrane region" description="Helical" evidence="1">
    <location>
        <begin position="192"/>
        <end position="212"/>
    </location>
</feature>
<keyword evidence="1" id="KW-0812">Transmembrane</keyword>
<dbReference type="AlphaFoldDB" id="A0A9P8RGV3"/>
<evidence type="ECO:0000256" key="1">
    <source>
        <dbReference type="SAM" id="Phobius"/>
    </source>
</evidence>
<evidence type="ECO:0000313" key="3">
    <source>
        <dbReference type="Proteomes" id="UP000758603"/>
    </source>
</evidence>
<reference evidence="2" key="1">
    <citation type="journal article" date="2021" name="Nat. Commun.">
        <title>Genetic determinants of endophytism in the Arabidopsis root mycobiome.</title>
        <authorList>
            <person name="Mesny F."/>
            <person name="Miyauchi S."/>
            <person name="Thiergart T."/>
            <person name="Pickel B."/>
            <person name="Atanasova L."/>
            <person name="Karlsson M."/>
            <person name="Huettel B."/>
            <person name="Barry K.W."/>
            <person name="Haridas S."/>
            <person name="Chen C."/>
            <person name="Bauer D."/>
            <person name="Andreopoulos W."/>
            <person name="Pangilinan J."/>
            <person name="LaButti K."/>
            <person name="Riley R."/>
            <person name="Lipzen A."/>
            <person name="Clum A."/>
            <person name="Drula E."/>
            <person name="Henrissat B."/>
            <person name="Kohler A."/>
            <person name="Grigoriev I.V."/>
            <person name="Martin F.M."/>
            <person name="Hacquard S."/>
        </authorList>
    </citation>
    <scope>NUCLEOTIDE SEQUENCE</scope>
    <source>
        <strain evidence="2">MPI-SDFR-AT-0073</strain>
    </source>
</reference>
<sequence length="231" mass="24966">MDMDATRTRFRRTFAYQADPHDESSSSALDETEQEDVIHSLSTQNHQTNSQFRLFLLCLPVLSSIPYLLAVAHPASQGISRTVAVLGLTSLAVTTWLLWSQVPGVTGIAFLDRLAASTGAEDTIHGDHGHHISTRRRSRRESFSIPTAVSVAKTKSPLEVWLPYLNLGLCGTLVLAGLFAPSARRGGSWGHVGLANLPGVVYVVVLAAKMLMGGVDPEKELSGLKYDFKGA</sequence>
<keyword evidence="1" id="KW-1133">Transmembrane helix</keyword>
<dbReference type="Proteomes" id="UP000758603">
    <property type="component" value="Unassembled WGS sequence"/>
</dbReference>
<dbReference type="OrthoDB" id="3358048at2759"/>
<dbReference type="RefSeq" id="XP_045952302.1">
    <property type="nucleotide sequence ID" value="XM_046108226.1"/>
</dbReference>
<name>A0A9P8RGV3_9PEZI</name>
<organism evidence="2 3">
    <name type="scientific">Truncatella angustata</name>
    <dbReference type="NCBI Taxonomy" id="152316"/>
    <lineage>
        <taxon>Eukaryota</taxon>
        <taxon>Fungi</taxon>
        <taxon>Dikarya</taxon>
        <taxon>Ascomycota</taxon>
        <taxon>Pezizomycotina</taxon>
        <taxon>Sordariomycetes</taxon>
        <taxon>Xylariomycetidae</taxon>
        <taxon>Amphisphaeriales</taxon>
        <taxon>Sporocadaceae</taxon>
        <taxon>Truncatella</taxon>
    </lineage>
</organism>